<comment type="caution">
    <text evidence="1">The sequence shown here is derived from an EMBL/GenBank/DDBJ whole genome shotgun (WGS) entry which is preliminary data.</text>
</comment>
<reference evidence="1 2" key="1">
    <citation type="submission" date="2019-10" db="EMBL/GenBank/DDBJ databases">
        <title>Characterization of a new Citrobacter species.</title>
        <authorList>
            <person name="Goncalves Ribeiro T."/>
            <person name="Izdebski R."/>
            <person name="Urbanowicz P."/>
            <person name="Carmeli Y."/>
            <person name="Gniadkowski M."/>
            <person name="Peixe L."/>
        </authorList>
    </citation>
    <scope>NUCLEOTIDE SEQUENCE [LARGE SCALE GENOMIC DNA]</scope>
    <source>
        <strain evidence="1 2">NMI7905_11</strain>
    </source>
</reference>
<dbReference type="EMBL" id="WHIY01000007">
    <property type="protein sequence ID" value="MPQ51691.1"/>
    <property type="molecule type" value="Genomic_DNA"/>
</dbReference>
<dbReference type="Proteomes" id="UP000475079">
    <property type="component" value="Unassembled WGS sequence"/>
</dbReference>
<sequence length="305" mass="34390">MSLNNATLKSPNKMLEWVTIQEAATIASQIIDKNLTVSDLYRHALCGNIHLSIYFQSPIILRKVQKNNNKIKLCLATDSFLTKLCLLDGINFTNGINLIISTSGKHFSPRQRVIDTTLIGYEYVIVQSLLAQSLNIPLPITGANSINYGLSVSISGEIFQLFEKTTWATRMEKQIKRLPDSIKLNSYEYFLPQKAESHGYFPIYNLPKDACLVIRHSELEKLIKIYIRNKNVSSSSTRISTPLSRMFWLACKHNEAISPLIRHPYKLLSIFEQWASDDGITDRLSGDTLKNALERGSPSSASLPL</sequence>
<organism evidence="1 2">
    <name type="scientific">Citrobacter telavivensis</name>
    <dbReference type="NCBI Taxonomy" id="2653932"/>
    <lineage>
        <taxon>Bacteria</taxon>
        <taxon>Pseudomonadati</taxon>
        <taxon>Pseudomonadota</taxon>
        <taxon>Gammaproteobacteria</taxon>
        <taxon>Enterobacterales</taxon>
        <taxon>Enterobacteriaceae</taxon>
        <taxon>Citrobacter</taxon>
    </lineage>
</organism>
<protein>
    <submittedName>
        <fullName evidence="1">Uncharacterized protein</fullName>
    </submittedName>
</protein>
<proteinExistence type="predicted"/>
<evidence type="ECO:0000313" key="2">
    <source>
        <dbReference type="Proteomes" id="UP000475079"/>
    </source>
</evidence>
<evidence type="ECO:0000313" key="1">
    <source>
        <dbReference type="EMBL" id="MPQ51691.1"/>
    </source>
</evidence>
<dbReference type="RefSeq" id="WP_060617304.1">
    <property type="nucleotide sequence ID" value="NZ_WHIY01000007.1"/>
</dbReference>
<dbReference type="AlphaFoldDB" id="A0A6L5E9E5"/>
<keyword evidence="2" id="KW-1185">Reference proteome</keyword>
<accession>A0A6L5E9E5</accession>
<gene>
    <name evidence="1" type="ORF">GBB84_12335</name>
</gene>
<name>A0A6L5E9E5_9ENTR</name>